<organism evidence="1 2">
    <name type="scientific">Nocardioides iriomotensis</name>
    <dbReference type="NCBI Taxonomy" id="715784"/>
    <lineage>
        <taxon>Bacteria</taxon>
        <taxon>Bacillati</taxon>
        <taxon>Actinomycetota</taxon>
        <taxon>Actinomycetes</taxon>
        <taxon>Propionibacteriales</taxon>
        <taxon>Nocardioidaceae</taxon>
        <taxon>Nocardioides</taxon>
    </lineage>
</organism>
<proteinExistence type="predicted"/>
<dbReference type="RefSeq" id="WP_206053840.1">
    <property type="nucleotide sequence ID" value="NZ_SDPU01000021.1"/>
</dbReference>
<dbReference type="AlphaFoldDB" id="A0A4V1Z1W4"/>
<protein>
    <recommendedName>
        <fullName evidence="3">ATPase</fullName>
    </recommendedName>
</protein>
<comment type="caution">
    <text evidence="1">The sequence shown here is derived from an EMBL/GenBank/DDBJ whole genome shotgun (WGS) entry which is preliminary data.</text>
</comment>
<reference evidence="1 2" key="1">
    <citation type="submission" date="2019-01" db="EMBL/GenBank/DDBJ databases">
        <title>Nocardioides guangzhouensis sp. nov., an actinobacterium isolated from soil.</title>
        <authorList>
            <person name="Fu Y."/>
            <person name="Cai Y."/>
            <person name="Lin Z."/>
            <person name="Chen P."/>
        </authorList>
    </citation>
    <scope>NUCLEOTIDE SEQUENCE [LARGE SCALE GENOMIC DNA]</scope>
    <source>
        <strain evidence="1 2">NBRC 105384</strain>
    </source>
</reference>
<gene>
    <name evidence="1" type="ORF">ETU37_09895</name>
</gene>
<evidence type="ECO:0008006" key="3">
    <source>
        <dbReference type="Google" id="ProtNLM"/>
    </source>
</evidence>
<name>A0A4V1Z1W4_9ACTN</name>
<dbReference type="EMBL" id="SDPU01000021">
    <property type="protein sequence ID" value="RYU12316.1"/>
    <property type="molecule type" value="Genomic_DNA"/>
</dbReference>
<evidence type="ECO:0000313" key="1">
    <source>
        <dbReference type="EMBL" id="RYU12316.1"/>
    </source>
</evidence>
<accession>A0A4V1Z1W4</accession>
<sequence length="167" mass="18404">MHAKLAEIRRLVEEARSMPMSASAVVNRAELLALIDELGGGLTVAFSDADAVMADRESVVDGGRQEADQIIAAARNEREAIISDTEVYRVAKHQADALLEATKVECAELRAETDEYVDGKLANFEISLEKTMDAVRRGRERLAGRTDMHDLTDDEVSKIRLPEHLEG</sequence>
<dbReference type="Proteomes" id="UP000291189">
    <property type="component" value="Unassembled WGS sequence"/>
</dbReference>
<evidence type="ECO:0000313" key="2">
    <source>
        <dbReference type="Proteomes" id="UP000291189"/>
    </source>
</evidence>
<keyword evidence="2" id="KW-1185">Reference proteome</keyword>